<gene>
    <name evidence="2" type="ORF">TSG867_LOCUS8321</name>
</gene>
<protein>
    <submittedName>
        <fullName evidence="2">Uncharacterized protein</fullName>
    </submittedName>
</protein>
<organism evidence="2 3">
    <name type="scientific">Rotaria socialis</name>
    <dbReference type="NCBI Taxonomy" id="392032"/>
    <lineage>
        <taxon>Eukaryota</taxon>
        <taxon>Metazoa</taxon>
        <taxon>Spiralia</taxon>
        <taxon>Gnathifera</taxon>
        <taxon>Rotifera</taxon>
        <taxon>Eurotatoria</taxon>
        <taxon>Bdelloidea</taxon>
        <taxon>Philodinida</taxon>
        <taxon>Philodinidae</taxon>
        <taxon>Rotaria</taxon>
    </lineage>
</organism>
<evidence type="ECO:0000313" key="2">
    <source>
        <dbReference type="EMBL" id="CAF4332652.1"/>
    </source>
</evidence>
<reference evidence="2" key="1">
    <citation type="submission" date="2021-02" db="EMBL/GenBank/DDBJ databases">
        <authorList>
            <person name="Nowell W R."/>
        </authorList>
    </citation>
    <scope>NUCLEOTIDE SEQUENCE</scope>
</reference>
<dbReference type="EMBL" id="CAJOBQ010000341">
    <property type="protein sequence ID" value="CAF4332652.1"/>
    <property type="molecule type" value="Genomic_DNA"/>
</dbReference>
<accession>A0A820JXR5</accession>
<name>A0A820JXR5_9BILA</name>
<proteinExistence type="predicted"/>
<evidence type="ECO:0000256" key="1">
    <source>
        <dbReference type="SAM" id="SignalP"/>
    </source>
</evidence>
<evidence type="ECO:0000313" key="3">
    <source>
        <dbReference type="Proteomes" id="UP000663862"/>
    </source>
</evidence>
<dbReference type="Proteomes" id="UP000663862">
    <property type="component" value="Unassembled WGS sequence"/>
</dbReference>
<feature type="chain" id="PRO_5033034076" evidence="1">
    <location>
        <begin position="22"/>
        <end position="226"/>
    </location>
</feature>
<feature type="signal peptide" evidence="1">
    <location>
        <begin position="1"/>
        <end position="21"/>
    </location>
</feature>
<comment type="caution">
    <text evidence="2">The sequence shown here is derived from an EMBL/GenBank/DDBJ whole genome shotgun (WGS) entry which is preliminary data.</text>
</comment>
<keyword evidence="1" id="KW-0732">Signal</keyword>
<dbReference type="AlphaFoldDB" id="A0A820JXR5"/>
<sequence>MIFLQNYPAIYFLFFVTSVTSFSPDKSSYEAYGLKIAGNDVLLVESLPSQAAFLLRLAPFDASLTCIVSYNTSDQYVYSAAVARSMQNNDTIRFVFIGIDTVTNAPFIGSLNYAGKDAGAYAAAVNSAQRNNISCSAWNTKNYDIHSFNQFLHDEDNINGNLDFFVVDVEEDIILKINAETSDLHPIVMCTSKSENVHPFFSIRHRSHQDTSLLTKLQEENTGMLS</sequence>